<dbReference type="GO" id="GO:0008233">
    <property type="term" value="F:peptidase activity"/>
    <property type="evidence" value="ECO:0007669"/>
    <property type="project" value="UniProtKB-KW"/>
</dbReference>
<dbReference type="PANTHER" id="PTHR33018">
    <property type="entry name" value="OS10G0338966 PROTEIN-RELATED"/>
    <property type="match status" value="1"/>
</dbReference>
<accession>A0A2U1Q7C1</accession>
<sequence length="236" mass="26972">MPLTKSSVAQETTPLLPAIQTPTLLETQQTETSSAVEDAIKAKKELEKKFDNFEHVVFRKQPCVQAAHLRWSQRDDDTADYIFEVPGGMIVGHEDTFNVPISTEDILNLWNLDGLSSSILLYFEWGLCNMLRSRNDNRCGFLNPYSIEGSLCIQPGPAVKEYLTHALSVSNYDFMLAPYAQEDHWVLFVLCPKQRTGYILDSKNKKQTKTERSYWLTRHLQDAVGSYTWTMAKEVL</sequence>
<dbReference type="GO" id="GO:0006508">
    <property type="term" value="P:proteolysis"/>
    <property type="evidence" value="ECO:0007669"/>
    <property type="project" value="UniProtKB-KW"/>
</dbReference>
<reference evidence="1 2" key="1">
    <citation type="journal article" date="2018" name="Mol. Plant">
        <title>The genome of Artemisia annua provides insight into the evolution of Asteraceae family and artemisinin biosynthesis.</title>
        <authorList>
            <person name="Shen Q."/>
            <person name="Zhang L."/>
            <person name="Liao Z."/>
            <person name="Wang S."/>
            <person name="Yan T."/>
            <person name="Shi P."/>
            <person name="Liu M."/>
            <person name="Fu X."/>
            <person name="Pan Q."/>
            <person name="Wang Y."/>
            <person name="Lv Z."/>
            <person name="Lu X."/>
            <person name="Zhang F."/>
            <person name="Jiang W."/>
            <person name="Ma Y."/>
            <person name="Chen M."/>
            <person name="Hao X."/>
            <person name="Li L."/>
            <person name="Tang Y."/>
            <person name="Lv G."/>
            <person name="Zhou Y."/>
            <person name="Sun X."/>
            <person name="Brodelius P.E."/>
            <person name="Rose J.K.C."/>
            <person name="Tang K."/>
        </authorList>
    </citation>
    <scope>NUCLEOTIDE SEQUENCE [LARGE SCALE GENOMIC DNA]</scope>
    <source>
        <strain evidence="2">cv. Huhao1</strain>
        <tissue evidence="1">Leaf</tissue>
    </source>
</reference>
<keyword evidence="1" id="KW-0645">Protease</keyword>
<dbReference type="Proteomes" id="UP000245207">
    <property type="component" value="Unassembled WGS sequence"/>
</dbReference>
<keyword evidence="1" id="KW-0378">Hydrolase</keyword>
<organism evidence="1 2">
    <name type="scientific">Artemisia annua</name>
    <name type="common">Sweet wormwood</name>
    <dbReference type="NCBI Taxonomy" id="35608"/>
    <lineage>
        <taxon>Eukaryota</taxon>
        <taxon>Viridiplantae</taxon>
        <taxon>Streptophyta</taxon>
        <taxon>Embryophyta</taxon>
        <taxon>Tracheophyta</taxon>
        <taxon>Spermatophyta</taxon>
        <taxon>Magnoliopsida</taxon>
        <taxon>eudicotyledons</taxon>
        <taxon>Gunneridae</taxon>
        <taxon>Pentapetalae</taxon>
        <taxon>asterids</taxon>
        <taxon>campanulids</taxon>
        <taxon>Asterales</taxon>
        <taxon>Asteraceae</taxon>
        <taxon>Asteroideae</taxon>
        <taxon>Anthemideae</taxon>
        <taxon>Artemisiinae</taxon>
        <taxon>Artemisia</taxon>
    </lineage>
</organism>
<protein>
    <submittedName>
        <fullName evidence="1">Ulp1 protease family, C-terminal catalytic domain-containing protein</fullName>
    </submittedName>
</protein>
<evidence type="ECO:0000313" key="1">
    <source>
        <dbReference type="EMBL" id="PWA93911.1"/>
    </source>
</evidence>
<dbReference type="Gene3D" id="3.40.395.10">
    <property type="entry name" value="Adenoviral Proteinase, Chain A"/>
    <property type="match status" value="1"/>
</dbReference>
<gene>
    <name evidence="1" type="ORF">CTI12_AA065680</name>
</gene>
<comment type="caution">
    <text evidence="1">The sequence shown here is derived from an EMBL/GenBank/DDBJ whole genome shotgun (WGS) entry which is preliminary data.</text>
</comment>
<proteinExistence type="predicted"/>
<evidence type="ECO:0000313" key="2">
    <source>
        <dbReference type="Proteomes" id="UP000245207"/>
    </source>
</evidence>
<keyword evidence="2" id="KW-1185">Reference proteome</keyword>
<name>A0A2U1Q7C1_ARTAN</name>
<dbReference type="InterPro" id="IPR038765">
    <property type="entry name" value="Papain-like_cys_pep_sf"/>
</dbReference>
<dbReference type="AlphaFoldDB" id="A0A2U1Q7C1"/>
<dbReference type="PANTHER" id="PTHR33018:SF34">
    <property type="entry name" value="OS02G0472350 PROTEIN"/>
    <property type="match status" value="1"/>
</dbReference>
<dbReference type="SUPFAM" id="SSF54001">
    <property type="entry name" value="Cysteine proteinases"/>
    <property type="match status" value="1"/>
</dbReference>
<dbReference type="EMBL" id="PKPP01000348">
    <property type="protein sequence ID" value="PWA93911.1"/>
    <property type="molecule type" value="Genomic_DNA"/>
</dbReference>